<keyword evidence="1" id="KW-0812">Transmembrane</keyword>
<dbReference type="STRING" id="1619100.UT34_C0002G0296"/>
<keyword evidence="1" id="KW-1133">Transmembrane helix</keyword>
<evidence type="ECO:0000313" key="2">
    <source>
        <dbReference type="EMBL" id="KKR05789.1"/>
    </source>
</evidence>
<dbReference type="AlphaFoldDB" id="A0A0G0MNZ4"/>
<feature type="transmembrane region" description="Helical" evidence="1">
    <location>
        <begin position="320"/>
        <end position="345"/>
    </location>
</feature>
<dbReference type="EMBL" id="LBWK01000002">
    <property type="protein sequence ID" value="KKR05789.1"/>
    <property type="molecule type" value="Genomic_DNA"/>
</dbReference>
<dbReference type="Pfam" id="PF06347">
    <property type="entry name" value="SH3_4"/>
    <property type="match status" value="1"/>
</dbReference>
<dbReference type="InterPro" id="IPR010466">
    <property type="entry name" value="DUF1058"/>
</dbReference>
<dbReference type="Gene3D" id="2.30.30.40">
    <property type="entry name" value="SH3 Domains"/>
    <property type="match status" value="1"/>
</dbReference>
<gene>
    <name evidence="2" type="ORF">UT34_C0002G0296</name>
</gene>
<accession>A0A0G0MNZ4</accession>
<evidence type="ECO:0000313" key="3">
    <source>
        <dbReference type="Proteomes" id="UP000034799"/>
    </source>
</evidence>
<keyword evidence="1" id="KW-0472">Membrane</keyword>
<evidence type="ECO:0000256" key="1">
    <source>
        <dbReference type="SAM" id="Phobius"/>
    </source>
</evidence>
<feature type="transmembrane region" description="Helical" evidence="1">
    <location>
        <begin position="281"/>
        <end position="299"/>
    </location>
</feature>
<organism evidence="2 3">
    <name type="scientific">candidate division WS6 bacterium GW2011_GWF2_39_15</name>
    <dbReference type="NCBI Taxonomy" id="1619100"/>
    <lineage>
        <taxon>Bacteria</taxon>
        <taxon>Candidatus Dojkabacteria</taxon>
    </lineage>
</organism>
<dbReference type="Proteomes" id="UP000034799">
    <property type="component" value="Unassembled WGS sequence"/>
</dbReference>
<protein>
    <submittedName>
        <fullName evidence="2">Uncharacterized protein</fullName>
    </submittedName>
</protein>
<reference evidence="2 3" key="1">
    <citation type="journal article" date="2015" name="Nature">
        <title>rRNA introns, odd ribosomes, and small enigmatic genomes across a large radiation of phyla.</title>
        <authorList>
            <person name="Brown C.T."/>
            <person name="Hug L.A."/>
            <person name="Thomas B.C."/>
            <person name="Sharon I."/>
            <person name="Castelle C.J."/>
            <person name="Singh A."/>
            <person name="Wilkins M.J."/>
            <person name="Williams K.H."/>
            <person name="Banfield J.F."/>
        </authorList>
    </citation>
    <scope>NUCLEOTIDE SEQUENCE [LARGE SCALE GENOMIC DNA]</scope>
</reference>
<sequence>MKKLGHLMKIWLVLIVFSLGVMPVEAGFGVSPTNIYNEYLKPGAHFEKTITLSRSDPVDDLDIIVEPSLGEIESWFKFDPGLRFVFPKGQTRKSFKVIVSVPETASYRNYEGIIRVKAMKKGEDVKGVSIVKGARLDVDLVTTELTVNEIKVKSLKMLDTKDGQPLTLAMEVENVGNIEVSPTAKIKILTLDMQELEEHTASNFGSVKPNETKTLYAKFTSSLPEGEYFVEAEVLGENIVVRKERLVLRIMGKVAQFDEGKDNSNMLTGLVNFVSDNALKIGFGLMVSAIAFLLLTRLWKSRKMQEKHSEKWALLLGESTLSRIVISIAIGVIVTLIMFFILSLIPSPKDQKDDSTSITQNQDNTVEVSNVKGAKTDSKNNISPDPLVVGVHDKDGKLMYPIYSQPFVTSNVLYYAKENEKMAVIEEKADWYRVELSNGQSGWLEKTSVKDSDTQE</sequence>
<proteinExistence type="predicted"/>
<comment type="caution">
    <text evidence="2">The sequence shown here is derived from an EMBL/GenBank/DDBJ whole genome shotgun (WGS) entry which is preliminary data.</text>
</comment>
<name>A0A0G0MNZ4_9BACT</name>